<gene>
    <name evidence="2" type="ORF">METZ01_LOCUS49122</name>
</gene>
<dbReference type="Pfam" id="PF04073">
    <property type="entry name" value="tRNA_edit"/>
    <property type="match status" value="1"/>
</dbReference>
<dbReference type="InterPro" id="IPR007214">
    <property type="entry name" value="YbaK/aa-tRNA-synth-assoc-dom"/>
</dbReference>
<feature type="domain" description="YbaK/aminoacyl-tRNA synthetase-associated" evidence="1">
    <location>
        <begin position="28"/>
        <end position="143"/>
    </location>
</feature>
<dbReference type="AlphaFoldDB" id="A0A381RYY7"/>
<dbReference type="GO" id="GO:0002161">
    <property type="term" value="F:aminoacyl-tRNA deacylase activity"/>
    <property type="evidence" value="ECO:0007669"/>
    <property type="project" value="InterPro"/>
</dbReference>
<protein>
    <recommendedName>
        <fullName evidence="1">YbaK/aminoacyl-tRNA synthetase-associated domain-containing protein</fullName>
    </recommendedName>
</protein>
<reference evidence="2" key="1">
    <citation type="submission" date="2018-05" db="EMBL/GenBank/DDBJ databases">
        <authorList>
            <person name="Lanie J.A."/>
            <person name="Ng W.-L."/>
            <person name="Kazmierczak K.M."/>
            <person name="Andrzejewski T.M."/>
            <person name="Davidsen T.M."/>
            <person name="Wayne K.J."/>
            <person name="Tettelin H."/>
            <person name="Glass J.I."/>
            <person name="Rusch D."/>
            <person name="Podicherti R."/>
            <person name="Tsui H.-C.T."/>
            <person name="Winkler M.E."/>
        </authorList>
    </citation>
    <scope>NUCLEOTIDE SEQUENCE</scope>
</reference>
<proteinExistence type="predicted"/>
<evidence type="ECO:0000313" key="2">
    <source>
        <dbReference type="EMBL" id="SUZ96268.1"/>
    </source>
</evidence>
<name>A0A381RYY7_9ZZZZ</name>
<dbReference type="SUPFAM" id="SSF55826">
    <property type="entry name" value="YbaK/ProRS associated domain"/>
    <property type="match status" value="1"/>
</dbReference>
<dbReference type="Gene3D" id="3.90.960.10">
    <property type="entry name" value="YbaK/aminoacyl-tRNA synthetase-associated domain"/>
    <property type="match status" value="1"/>
</dbReference>
<dbReference type="PANTHER" id="PTHR30411:SF1">
    <property type="entry name" value="CYTOPLASMIC PROTEIN"/>
    <property type="match status" value="1"/>
</dbReference>
<dbReference type="PANTHER" id="PTHR30411">
    <property type="entry name" value="CYTOPLASMIC PROTEIN"/>
    <property type="match status" value="1"/>
</dbReference>
<accession>A0A381RYY7</accession>
<sequence length="156" mass="15953">MASSDATERFAASASELGIEVAVRRYPEGTRTAVDAAAAVGCDVDQIVKSLVLMAGDQPILVLCSGANRVDLAKVGAEFDGKVRMANADEVRAATGFAIGGAPPFGHPAPLPTLVDPHLLTFDEVWAAAGRPDSVFPLTPEALVAGSGARPVDIAT</sequence>
<organism evidence="2">
    <name type="scientific">marine metagenome</name>
    <dbReference type="NCBI Taxonomy" id="408172"/>
    <lineage>
        <taxon>unclassified sequences</taxon>
        <taxon>metagenomes</taxon>
        <taxon>ecological metagenomes</taxon>
    </lineage>
</organism>
<dbReference type="InterPro" id="IPR036754">
    <property type="entry name" value="YbaK/aa-tRNA-synt-asso_dom_sf"/>
</dbReference>
<dbReference type="CDD" id="cd04333">
    <property type="entry name" value="ProX_deacylase"/>
    <property type="match status" value="1"/>
</dbReference>
<evidence type="ECO:0000259" key="1">
    <source>
        <dbReference type="Pfam" id="PF04073"/>
    </source>
</evidence>
<dbReference type="EMBL" id="UINC01002398">
    <property type="protein sequence ID" value="SUZ96268.1"/>
    <property type="molecule type" value="Genomic_DNA"/>
</dbReference>